<protein>
    <submittedName>
        <fullName evidence="1">Uncharacterized protein</fullName>
    </submittedName>
</protein>
<evidence type="ECO:0000313" key="2">
    <source>
        <dbReference type="Proteomes" id="UP000519972"/>
    </source>
</evidence>
<accession>A0A7Y3WD16</accession>
<reference evidence="1 2" key="1">
    <citation type="submission" date="2020-02" db="EMBL/GenBank/DDBJ databases">
        <authorList>
            <person name="Sun Q."/>
        </authorList>
    </citation>
    <scope>NUCLEOTIDE SEQUENCE [LARGE SCALE GENOMIC DNA]</scope>
    <source>
        <strain evidence="1 2">CCBAU 03386</strain>
    </source>
</reference>
<name>A0A7Y3WD16_9HYPH</name>
<gene>
    <name evidence="1" type="ORF">G9X64_05530</name>
</gene>
<dbReference type="AlphaFoldDB" id="A0A7Y3WD16"/>
<keyword evidence="2" id="KW-1185">Reference proteome</keyword>
<dbReference type="Proteomes" id="UP000519972">
    <property type="component" value="Unassembled WGS sequence"/>
</dbReference>
<sequence length="310" mass="34928">MTRIFDFDGPNLDRGFVNLRTADHPVERELHELIERMWERYEPYADPDFRHGFARDVDGRFWEMYLGCTLLDAGRSLLPVSERLREGGQPDLCVLTDEGRIWIEAIAPDEGDPGPDQIIRPVPMNEGGGLSAAPIRQAQLRTTSAFWTKFRRVRHYLREGVIGENDIRIIAISASRFGVYVSERPPLIMTSLFPIGDAYITIDRETDEVVDQGFHAAPEIARQGGPIPRTAFLDPAFADVSGVLWSRVSLGNLSRGTRPLTYVHNPLATHPLPVRWGVWDREFVTVVDGEDWEATDILAPQPETEPSAAE</sequence>
<comment type="caution">
    <text evidence="1">The sequence shown here is derived from an EMBL/GenBank/DDBJ whole genome shotgun (WGS) entry which is preliminary data.</text>
</comment>
<organism evidence="1 2">
    <name type="scientific">Rhizobium sophorae</name>
    <dbReference type="NCBI Taxonomy" id="1535242"/>
    <lineage>
        <taxon>Bacteria</taxon>
        <taxon>Pseudomonadati</taxon>
        <taxon>Pseudomonadota</taxon>
        <taxon>Alphaproteobacteria</taxon>
        <taxon>Hyphomicrobiales</taxon>
        <taxon>Rhizobiaceae</taxon>
        <taxon>Rhizobium/Agrobacterium group</taxon>
        <taxon>Rhizobium</taxon>
    </lineage>
</organism>
<dbReference type="EMBL" id="JABFCN010000009">
    <property type="protein sequence ID" value="NNU35950.1"/>
    <property type="molecule type" value="Genomic_DNA"/>
</dbReference>
<evidence type="ECO:0000313" key="1">
    <source>
        <dbReference type="EMBL" id="NNU35950.1"/>
    </source>
</evidence>
<proteinExistence type="predicted"/>